<name>U9U3C9_RHIID</name>
<dbReference type="HOGENOM" id="CLU_2147172_0_0_1"/>
<protein>
    <submittedName>
        <fullName evidence="1">Uncharacterized protein</fullName>
    </submittedName>
</protein>
<evidence type="ECO:0000313" key="1">
    <source>
        <dbReference type="EMBL" id="ESA10121.1"/>
    </source>
</evidence>
<accession>U9U3C9</accession>
<proteinExistence type="predicted"/>
<dbReference type="EMBL" id="KI287425">
    <property type="protein sequence ID" value="ESA10121.1"/>
    <property type="molecule type" value="Genomic_DNA"/>
</dbReference>
<gene>
    <name evidence="1" type="ORF">GLOINDRAFT_97465</name>
</gene>
<dbReference type="AlphaFoldDB" id="U9U3C9"/>
<reference evidence="1" key="1">
    <citation type="submission" date="2013-07" db="EMBL/GenBank/DDBJ databases">
        <title>The genome of an arbuscular mycorrhizal fungus provides insights into the evolution of the oldest plant symbiosis.</title>
        <authorList>
            <consortium name="DOE Joint Genome Institute"/>
            <person name="Tisserant E."/>
            <person name="Malbreil M."/>
            <person name="Kuo A."/>
            <person name="Kohler A."/>
            <person name="Symeonidi A."/>
            <person name="Balestrini R."/>
            <person name="Charron P."/>
            <person name="Duensing N."/>
            <person name="Frei-dit-Frey N."/>
            <person name="Gianinazzi-Pearson V."/>
            <person name="Gilbert B."/>
            <person name="Handa Y."/>
            <person name="Hijri M."/>
            <person name="Kaul R."/>
            <person name="Kawaguchi M."/>
            <person name="Krajinski F."/>
            <person name="Lammers P."/>
            <person name="Lapierre D."/>
            <person name="Masclaux F.G."/>
            <person name="Murat C."/>
            <person name="Morin E."/>
            <person name="Ndikumana S."/>
            <person name="Pagni M."/>
            <person name="Petitpierre D."/>
            <person name="Requena N."/>
            <person name="Rosikiewicz P."/>
            <person name="Riley R."/>
            <person name="Saito K."/>
            <person name="San Clemente H."/>
            <person name="Shapiro H."/>
            <person name="van Tuinen D."/>
            <person name="Becard G."/>
            <person name="Bonfante P."/>
            <person name="Paszkowski U."/>
            <person name="Shachar-Hill Y."/>
            <person name="Young J.P."/>
            <person name="Sanders I.R."/>
            <person name="Henrissat B."/>
            <person name="Rensing S.A."/>
            <person name="Grigoriev I.V."/>
            <person name="Corradi N."/>
            <person name="Roux C."/>
            <person name="Martin F."/>
        </authorList>
    </citation>
    <scope>NUCLEOTIDE SEQUENCE</scope>
    <source>
        <strain evidence="1">DAOM 197198</strain>
    </source>
</reference>
<sequence length="112" mass="12930">MLLKTSLSPILTYASLSEHASLATINQPTCRLIKITTALFEHTNEEIKIEMIIRFYMKKKLNEIIHGDLVRIITVRVMGQVVDFENNPDKLIMFEIMDEKPASLSQIRKNEL</sequence>
<organism evidence="1">
    <name type="scientific">Rhizophagus irregularis (strain DAOM 181602 / DAOM 197198 / MUCL 43194)</name>
    <name type="common">Arbuscular mycorrhizal fungus</name>
    <name type="synonym">Glomus intraradices</name>
    <dbReference type="NCBI Taxonomy" id="747089"/>
    <lineage>
        <taxon>Eukaryota</taxon>
        <taxon>Fungi</taxon>
        <taxon>Fungi incertae sedis</taxon>
        <taxon>Mucoromycota</taxon>
        <taxon>Glomeromycotina</taxon>
        <taxon>Glomeromycetes</taxon>
        <taxon>Glomerales</taxon>
        <taxon>Glomeraceae</taxon>
        <taxon>Rhizophagus</taxon>
    </lineage>
</organism>